<dbReference type="VEuPathDB" id="AmoebaDB:NfTy_085100"/>
<dbReference type="AlphaFoldDB" id="A0A6A5BRQ4"/>
<dbReference type="GO" id="GO:0005634">
    <property type="term" value="C:nucleus"/>
    <property type="evidence" value="ECO:0007669"/>
    <property type="project" value="UniProtKB-SubCell"/>
</dbReference>
<dbReference type="PROSITE" id="PS51471">
    <property type="entry name" value="FE2OG_OXY"/>
    <property type="match status" value="1"/>
</dbReference>
<keyword evidence="12" id="KW-1185">Reference proteome</keyword>
<dbReference type="InterPro" id="IPR032862">
    <property type="entry name" value="ALKBH6"/>
</dbReference>
<evidence type="ECO:0000256" key="8">
    <source>
        <dbReference type="RuleBase" id="RU003682"/>
    </source>
</evidence>
<evidence type="ECO:0000256" key="9">
    <source>
        <dbReference type="SAM" id="MobiDB-lite"/>
    </source>
</evidence>
<comment type="similarity">
    <text evidence="8">Belongs to the iron/ascorbate-dependent oxidoreductase family.</text>
</comment>
<dbReference type="GeneID" id="68111979"/>
<evidence type="ECO:0000313" key="11">
    <source>
        <dbReference type="EMBL" id="KAF0976085.1"/>
    </source>
</evidence>
<comment type="subcellular location">
    <subcellularLocation>
        <location evidence="1">Nucleus</location>
    </subcellularLocation>
</comment>
<evidence type="ECO:0000256" key="5">
    <source>
        <dbReference type="ARBA" id="ARBA00023002"/>
    </source>
</evidence>
<dbReference type="OrthoDB" id="412814at2759"/>
<proteinExistence type="inferred from homology"/>
<evidence type="ECO:0000256" key="6">
    <source>
        <dbReference type="ARBA" id="ARBA00023004"/>
    </source>
</evidence>
<dbReference type="PANTHER" id="PTHR46030:SF1">
    <property type="entry name" value="ALPHA-KETOGLUTARATE-DEPENDENT DIOXYGENASE ALKB HOMOLOG 6"/>
    <property type="match status" value="1"/>
</dbReference>
<dbReference type="Proteomes" id="UP000444721">
    <property type="component" value="Unassembled WGS sequence"/>
</dbReference>
<dbReference type="Gene3D" id="2.60.120.590">
    <property type="entry name" value="Alpha-ketoglutarate-dependent dioxygenase AlkB-like"/>
    <property type="match status" value="1"/>
</dbReference>
<evidence type="ECO:0000256" key="7">
    <source>
        <dbReference type="ARBA" id="ARBA00023242"/>
    </source>
</evidence>
<feature type="region of interest" description="Disordered" evidence="9">
    <location>
        <begin position="20"/>
        <end position="42"/>
    </location>
</feature>
<evidence type="ECO:0000256" key="2">
    <source>
        <dbReference type="ARBA" id="ARBA00007879"/>
    </source>
</evidence>
<dbReference type="OMA" id="GIRPHKD"/>
<keyword evidence="4" id="KW-0223">Dioxygenase</keyword>
<evidence type="ECO:0000256" key="3">
    <source>
        <dbReference type="ARBA" id="ARBA00022723"/>
    </source>
</evidence>
<dbReference type="GO" id="GO:0046872">
    <property type="term" value="F:metal ion binding"/>
    <property type="evidence" value="ECO:0007669"/>
    <property type="project" value="UniProtKB-KW"/>
</dbReference>
<comment type="caution">
    <text evidence="11">The sequence shown here is derived from an EMBL/GenBank/DDBJ whole genome shotgun (WGS) entry which is preliminary data.</text>
</comment>
<keyword evidence="7" id="KW-0539">Nucleus</keyword>
<dbReference type="GO" id="GO:0051213">
    <property type="term" value="F:dioxygenase activity"/>
    <property type="evidence" value="ECO:0007669"/>
    <property type="project" value="UniProtKB-KW"/>
</dbReference>
<reference evidence="11 12" key="1">
    <citation type="journal article" date="2019" name="Sci. Rep.">
        <title>Nanopore sequencing improves the draft genome of the human pathogenic amoeba Naegleria fowleri.</title>
        <authorList>
            <person name="Liechti N."/>
            <person name="Schurch N."/>
            <person name="Bruggmann R."/>
            <person name="Wittwer M."/>
        </authorList>
    </citation>
    <scope>NUCLEOTIDE SEQUENCE [LARGE SCALE GENOMIC DNA]</scope>
    <source>
        <strain evidence="11 12">ATCC 30894</strain>
    </source>
</reference>
<accession>A0A6A5BRQ4</accession>
<keyword evidence="5 8" id="KW-0560">Oxidoreductase</keyword>
<name>A0A6A5BRQ4_NAEFO</name>
<protein>
    <recommendedName>
        <fullName evidence="10">Fe2OG dioxygenase domain-containing protein</fullName>
    </recommendedName>
</protein>
<dbReference type="PANTHER" id="PTHR46030">
    <property type="entry name" value="ALPHA-KETOGLUTARATE-DEPENDENT DIOXYGENASE ALKB HOMOLOG 6"/>
    <property type="match status" value="1"/>
</dbReference>
<dbReference type="VEuPathDB" id="AmoebaDB:NF0117260"/>
<keyword evidence="6 8" id="KW-0408">Iron</keyword>
<evidence type="ECO:0000256" key="4">
    <source>
        <dbReference type="ARBA" id="ARBA00022964"/>
    </source>
</evidence>
<dbReference type="RefSeq" id="XP_044560798.1">
    <property type="nucleotide sequence ID" value="XM_044708210.1"/>
</dbReference>
<dbReference type="InterPro" id="IPR005123">
    <property type="entry name" value="Oxoglu/Fe-dep_dioxygenase_dom"/>
</dbReference>
<feature type="domain" description="Fe2OG dioxygenase" evidence="10">
    <location>
        <begin position="171"/>
        <end position="296"/>
    </location>
</feature>
<evidence type="ECO:0000259" key="10">
    <source>
        <dbReference type="PROSITE" id="PS51471"/>
    </source>
</evidence>
<comment type="similarity">
    <text evidence="2">Belongs to the alkB family.</text>
</comment>
<gene>
    <name evidence="11" type="ORF">FDP41_004761</name>
</gene>
<evidence type="ECO:0000256" key="1">
    <source>
        <dbReference type="ARBA" id="ARBA00004123"/>
    </source>
</evidence>
<dbReference type="EMBL" id="VFQX01000041">
    <property type="protein sequence ID" value="KAF0976085.1"/>
    <property type="molecule type" value="Genomic_DNA"/>
</dbReference>
<evidence type="ECO:0000313" key="12">
    <source>
        <dbReference type="Proteomes" id="UP000444721"/>
    </source>
</evidence>
<dbReference type="InterPro" id="IPR037151">
    <property type="entry name" value="AlkB-like_sf"/>
</dbReference>
<dbReference type="SUPFAM" id="SSF51197">
    <property type="entry name" value="Clavaminate synthase-like"/>
    <property type="match status" value="1"/>
</dbReference>
<keyword evidence="3 8" id="KW-0479">Metal-binding</keyword>
<sequence>MTSINFEALYQEERKKAFAQIKKSNKKNSESSTSSKPLSDDGDSSIFRKRIKKIDLLNYKLDIGIDSIYYIGEFISIEEEKALVDAIYRDDDDDGKKELNYGEKKFLGFTEQKKIEKFRRSSSPEWHVLYQSGLDIEQFVQQDEEPSLMESQDSVHPVLYNQSHHLKETARYNQVLLNEYQCGKGIRPHKDGPLYLDVALVLSLQSTCLIDFYAEKPKTEFEEIPENISCSVFLQPRSLLIFCGKACTDYFHGVRDSDRDEIDASKCMNMSQANVEHAQLIPRGPTRLSLTIRKVRHVVSEKVFTSHEAEEIERRRKWWEQAIDN</sequence>
<dbReference type="VEuPathDB" id="AmoebaDB:FDP41_004761"/>
<organism evidence="11 12">
    <name type="scientific">Naegleria fowleri</name>
    <name type="common">Brain eating amoeba</name>
    <dbReference type="NCBI Taxonomy" id="5763"/>
    <lineage>
        <taxon>Eukaryota</taxon>
        <taxon>Discoba</taxon>
        <taxon>Heterolobosea</taxon>
        <taxon>Tetramitia</taxon>
        <taxon>Eutetramitia</taxon>
        <taxon>Vahlkampfiidae</taxon>
        <taxon>Naegleria</taxon>
    </lineage>
</organism>